<dbReference type="Gene3D" id="6.10.250.3150">
    <property type="match status" value="1"/>
</dbReference>
<dbReference type="InterPro" id="IPR057309">
    <property type="entry name" value="PcsB_CC"/>
</dbReference>
<organism evidence="4 5">
    <name type="scientific">Anaerovirgula multivorans</name>
    <dbReference type="NCBI Taxonomy" id="312168"/>
    <lineage>
        <taxon>Bacteria</taxon>
        <taxon>Bacillati</taxon>
        <taxon>Bacillota</taxon>
        <taxon>Clostridia</taxon>
        <taxon>Peptostreptococcales</taxon>
        <taxon>Natronincolaceae</taxon>
        <taxon>Anaerovirgula</taxon>
    </lineage>
</organism>
<feature type="domain" description="Peptidoglycan hydrolase PcsB coiled-coil" evidence="3">
    <location>
        <begin position="98"/>
        <end position="163"/>
    </location>
</feature>
<keyword evidence="2" id="KW-0175">Coiled coil</keyword>
<protein>
    <recommendedName>
        <fullName evidence="3">Peptidoglycan hydrolase PcsB coiled-coil domain-containing protein</fullName>
    </recommendedName>
</protein>
<evidence type="ECO:0000313" key="4">
    <source>
        <dbReference type="EMBL" id="SNS30388.1"/>
    </source>
</evidence>
<evidence type="ECO:0000259" key="3">
    <source>
        <dbReference type="Pfam" id="PF24568"/>
    </source>
</evidence>
<dbReference type="Pfam" id="PF24568">
    <property type="entry name" value="CC_PcsB"/>
    <property type="match status" value="1"/>
</dbReference>
<name>A0A239DEU1_9FIRM</name>
<keyword evidence="5" id="KW-1185">Reference proteome</keyword>
<reference evidence="4 5" key="1">
    <citation type="submission" date="2017-06" db="EMBL/GenBank/DDBJ databases">
        <authorList>
            <person name="Kim H.J."/>
            <person name="Triplett B.A."/>
        </authorList>
    </citation>
    <scope>NUCLEOTIDE SEQUENCE [LARGE SCALE GENOMIC DNA]</scope>
    <source>
        <strain evidence="4 5">SCA</strain>
    </source>
</reference>
<dbReference type="AlphaFoldDB" id="A0A239DEU1"/>
<sequence length="372" mass="42687">MSKVQKIKLFLISGLVIVFVTMAFSPFTAAGRAGPFGEVEDRLVGISEEEREILKNLFTLLQEIEEIEREEEEITQEIELMNREIQDLEMVIAGEEIAFKKKQEDLKQVLKSYQRRGPGSYLEIILDSDSLAMFLRRINILRDLTRNTGELLESLEESSEKLSAEKTKRIEKLLLMEISQEKLRDSLVKKLELKEEMEAFLVSLEEEKEYYQEHLANIQQVWDQLKPLLSEITQEFSRIIEAGNWPPDALKTTFSFFSIKGSIDEKALNDIITGDSGLQEMALRLYQGKFEMSLPKQHLVLSGIFIIEGEQVLSFQPNEGSFYGMPLEPAAIEELFREGYPVLNLKPLIGNNIILSIESMEGYLELQVKPVL</sequence>
<evidence type="ECO:0000256" key="1">
    <source>
        <dbReference type="ARBA" id="ARBA00022729"/>
    </source>
</evidence>
<evidence type="ECO:0000313" key="5">
    <source>
        <dbReference type="Proteomes" id="UP000198304"/>
    </source>
</evidence>
<feature type="coiled-coil region" evidence="2">
    <location>
        <begin position="50"/>
        <end position="98"/>
    </location>
</feature>
<gene>
    <name evidence="4" type="ORF">SAMN05446037_1007122</name>
</gene>
<dbReference type="EMBL" id="FZOJ01000007">
    <property type="protein sequence ID" value="SNS30388.1"/>
    <property type="molecule type" value="Genomic_DNA"/>
</dbReference>
<dbReference type="OrthoDB" id="1706424at2"/>
<proteinExistence type="predicted"/>
<keyword evidence="1" id="KW-0732">Signal</keyword>
<evidence type="ECO:0000256" key="2">
    <source>
        <dbReference type="SAM" id="Coils"/>
    </source>
</evidence>
<dbReference type="Proteomes" id="UP000198304">
    <property type="component" value="Unassembled WGS sequence"/>
</dbReference>
<accession>A0A239DEU1</accession>
<dbReference type="RefSeq" id="WP_089282629.1">
    <property type="nucleotide sequence ID" value="NZ_FZOJ01000007.1"/>
</dbReference>